<evidence type="ECO:0000256" key="9">
    <source>
        <dbReference type="SAM" id="Phobius"/>
    </source>
</evidence>
<feature type="transmembrane region" description="Helical" evidence="9">
    <location>
        <begin position="104"/>
        <end position="124"/>
    </location>
</feature>
<dbReference type="Pfam" id="PF02133">
    <property type="entry name" value="Transp_cyt_pur"/>
    <property type="match status" value="1"/>
</dbReference>
<protein>
    <submittedName>
        <fullName evidence="10">Cytosine/purines uracil thiamine allantoin permease</fullName>
    </submittedName>
</protein>
<dbReference type="GO" id="GO:0005886">
    <property type="term" value="C:plasma membrane"/>
    <property type="evidence" value="ECO:0007669"/>
    <property type="project" value="TreeGrafter"/>
</dbReference>
<evidence type="ECO:0000256" key="2">
    <source>
        <dbReference type="ARBA" id="ARBA00008974"/>
    </source>
</evidence>
<evidence type="ECO:0000256" key="3">
    <source>
        <dbReference type="ARBA" id="ARBA00022448"/>
    </source>
</evidence>
<dbReference type="STRING" id="1777140.AWB79_01624"/>
<evidence type="ECO:0000256" key="7">
    <source>
        <dbReference type="PIRNR" id="PIRNR002744"/>
    </source>
</evidence>
<dbReference type="GO" id="GO:0015209">
    <property type="term" value="F:cytosine transmembrane transporter activity"/>
    <property type="evidence" value="ECO:0007669"/>
    <property type="project" value="InterPro"/>
</dbReference>
<feature type="transmembrane region" description="Helical" evidence="9">
    <location>
        <begin position="211"/>
        <end position="233"/>
    </location>
</feature>
<dbReference type="InterPro" id="IPR030191">
    <property type="entry name" value="CodB"/>
</dbReference>
<evidence type="ECO:0000256" key="6">
    <source>
        <dbReference type="ARBA" id="ARBA00023136"/>
    </source>
</evidence>
<gene>
    <name evidence="10" type="ORF">AWB79_01624</name>
</gene>
<organism evidence="10 11">
    <name type="scientific">Caballeronia hypogeia</name>
    <dbReference type="NCBI Taxonomy" id="1777140"/>
    <lineage>
        <taxon>Bacteria</taxon>
        <taxon>Pseudomonadati</taxon>
        <taxon>Pseudomonadota</taxon>
        <taxon>Betaproteobacteria</taxon>
        <taxon>Burkholderiales</taxon>
        <taxon>Burkholderiaceae</taxon>
        <taxon>Caballeronia</taxon>
    </lineage>
</organism>
<keyword evidence="4 9" id="KW-0812">Transmembrane</keyword>
<feature type="compositionally biased region" description="Polar residues" evidence="8">
    <location>
        <begin position="1"/>
        <end position="16"/>
    </location>
</feature>
<keyword evidence="3 7" id="KW-0813">Transport</keyword>
<name>A0A157ZYD5_9BURK</name>
<feature type="transmembrane region" description="Helical" evidence="9">
    <location>
        <begin position="62"/>
        <end position="83"/>
    </location>
</feature>
<dbReference type="InterPro" id="IPR001248">
    <property type="entry name" value="Pur-cyt_permease"/>
</dbReference>
<dbReference type="InterPro" id="IPR026030">
    <property type="entry name" value="Pur-cyt_permease_Fcy2/21/22"/>
</dbReference>
<dbReference type="PIRSF" id="PIRSF002744">
    <property type="entry name" value="Pur-cyt_permease"/>
    <property type="match status" value="1"/>
</dbReference>
<reference evidence="10" key="1">
    <citation type="submission" date="2016-01" db="EMBL/GenBank/DDBJ databases">
        <authorList>
            <person name="Peeters C."/>
        </authorList>
    </citation>
    <scope>NUCLEOTIDE SEQUENCE</scope>
    <source>
        <strain evidence="10">LMG 29322</strain>
    </source>
</reference>
<feature type="transmembrane region" description="Helical" evidence="9">
    <location>
        <begin position="311"/>
        <end position="334"/>
    </location>
</feature>
<dbReference type="Gene3D" id="1.10.4160.10">
    <property type="entry name" value="Hydantoin permease"/>
    <property type="match status" value="1"/>
</dbReference>
<dbReference type="EMBL" id="FCOA02000003">
    <property type="protein sequence ID" value="SAK50551.1"/>
    <property type="molecule type" value="Genomic_DNA"/>
</dbReference>
<feature type="transmembrane region" description="Helical" evidence="9">
    <location>
        <begin position="144"/>
        <end position="166"/>
    </location>
</feature>
<dbReference type="OrthoDB" id="5444231at2"/>
<evidence type="ECO:0000256" key="5">
    <source>
        <dbReference type="ARBA" id="ARBA00022989"/>
    </source>
</evidence>
<feature type="transmembrane region" description="Helical" evidence="9">
    <location>
        <begin position="386"/>
        <end position="406"/>
    </location>
</feature>
<dbReference type="AlphaFoldDB" id="A0A157ZYD5"/>
<dbReference type="RefSeq" id="WP_061166848.1">
    <property type="nucleotide sequence ID" value="NZ_FCOA02000003.1"/>
</dbReference>
<comment type="subcellular location">
    <subcellularLocation>
        <location evidence="1">Membrane</location>
        <topology evidence="1">Multi-pass membrane protein</topology>
    </subcellularLocation>
</comment>
<evidence type="ECO:0000256" key="1">
    <source>
        <dbReference type="ARBA" id="ARBA00004141"/>
    </source>
</evidence>
<feature type="region of interest" description="Disordered" evidence="8">
    <location>
        <begin position="1"/>
        <end position="23"/>
    </location>
</feature>
<evidence type="ECO:0000256" key="8">
    <source>
        <dbReference type="SAM" id="MobiDB-lite"/>
    </source>
</evidence>
<keyword evidence="6 7" id="KW-0472">Membrane</keyword>
<proteinExistence type="inferred from homology"/>
<dbReference type="InterPro" id="IPR012732">
    <property type="entry name" value="Thia_CytX"/>
</dbReference>
<feature type="transmembrane region" description="Helical" evidence="9">
    <location>
        <begin position="34"/>
        <end position="56"/>
    </location>
</feature>
<keyword evidence="11" id="KW-1185">Reference proteome</keyword>
<comment type="caution">
    <text evidence="10">The sequence shown here is derived from an EMBL/GenBank/DDBJ whole genome shotgun (WGS) entry which is preliminary data.</text>
</comment>
<evidence type="ECO:0000313" key="10">
    <source>
        <dbReference type="EMBL" id="SAK50551.1"/>
    </source>
</evidence>
<evidence type="ECO:0000313" key="11">
    <source>
        <dbReference type="Proteomes" id="UP000054851"/>
    </source>
</evidence>
<feature type="transmembrane region" description="Helical" evidence="9">
    <location>
        <begin position="412"/>
        <end position="431"/>
    </location>
</feature>
<evidence type="ECO:0000256" key="4">
    <source>
        <dbReference type="ARBA" id="ARBA00022692"/>
    </source>
</evidence>
<comment type="similarity">
    <text evidence="2 7">Belongs to the purine-cytosine permease (2.A.39) family.</text>
</comment>
<feature type="transmembrane region" description="Helical" evidence="9">
    <location>
        <begin position="271"/>
        <end position="291"/>
    </location>
</feature>
<feature type="transmembrane region" description="Helical" evidence="9">
    <location>
        <begin position="245"/>
        <end position="265"/>
    </location>
</feature>
<feature type="transmembrane region" description="Helical" evidence="9">
    <location>
        <begin position="340"/>
        <end position="365"/>
    </location>
</feature>
<feature type="transmembrane region" description="Helical" evidence="9">
    <location>
        <begin position="173"/>
        <end position="191"/>
    </location>
</feature>
<sequence>MQQETTGDIGSRSTYAPLTPVPPERRAFGTRDAFALWFSLGIGLLVAQAGALLVPGLSLPHALAAIVIGTVIGVLLLALAGVVGADTGLAAMSSLRPTLGVRGASVPAVLNAIQLVGWGSFEIIVMRDSADALAKQSFHFSTPIVWTLAFGALATVLAISGPLSFVRRFLRTWGMWLLLGGAGWLTWNLLAKHDLGALMTRPGNGEMAFGAGIDLVVAMPLSWLPLIADYTRFGRSPGGAFRGTLFGYGIANLWFYALGAIYGLAAGGGDALLTTAFAQAGGGIALFLILIDETDNAFADIHSAAVSTGTFWARASVPTLSCAFGALCTLVALVVEMGKYQNFLLLIGSVFAPLFGVVLADHFIVRKRRIEAAVLADVNGRYGHSAGWHVSAFVAWGLGIAAYHAINQWLPNLGATLPALALGAVCYLLLVSGRRRAYA</sequence>
<accession>A0A157ZYD5</accession>
<dbReference type="PANTHER" id="PTHR30569">
    <property type="entry name" value="CYTOSINE TRANSPORTER CODB"/>
    <property type="match status" value="1"/>
</dbReference>
<dbReference type="NCBIfam" id="TIGR02358">
    <property type="entry name" value="thia_cytX"/>
    <property type="match status" value="1"/>
</dbReference>
<dbReference type="Proteomes" id="UP000054851">
    <property type="component" value="Unassembled WGS sequence"/>
</dbReference>
<dbReference type="PANTHER" id="PTHR30569:SF0">
    <property type="entry name" value="CYTOSINE PERMEASE"/>
    <property type="match status" value="1"/>
</dbReference>
<keyword evidence="5 9" id="KW-1133">Transmembrane helix</keyword>